<comment type="catalytic activity">
    <reaction evidence="6">
        <text>octanoate + ATP + CoA = octanoyl-CoA + AMP + diphosphate</text>
        <dbReference type="Rhea" id="RHEA:33631"/>
        <dbReference type="ChEBI" id="CHEBI:25646"/>
        <dbReference type="ChEBI" id="CHEBI:30616"/>
        <dbReference type="ChEBI" id="CHEBI:33019"/>
        <dbReference type="ChEBI" id="CHEBI:57287"/>
        <dbReference type="ChEBI" id="CHEBI:57386"/>
        <dbReference type="ChEBI" id="CHEBI:456215"/>
    </reaction>
</comment>
<dbReference type="InterPro" id="IPR020845">
    <property type="entry name" value="AMP-binding_CS"/>
</dbReference>
<dbReference type="InterPro" id="IPR025110">
    <property type="entry name" value="AMP-bd_C"/>
</dbReference>
<evidence type="ECO:0000256" key="7">
    <source>
        <dbReference type="ARBA" id="ARBA00048277"/>
    </source>
</evidence>
<feature type="compositionally biased region" description="Basic and acidic residues" evidence="8">
    <location>
        <begin position="65"/>
        <end position="74"/>
    </location>
</feature>
<dbReference type="PANTHER" id="PTHR43201:SF5">
    <property type="entry name" value="MEDIUM-CHAIN ACYL-COA LIGASE ACSF2, MITOCHONDRIAL"/>
    <property type="match status" value="1"/>
</dbReference>
<comment type="catalytic activity">
    <reaction evidence="7">
        <text>a medium-chain fatty acid + ATP + CoA = a medium-chain fatty acyl-CoA + AMP + diphosphate</text>
        <dbReference type="Rhea" id="RHEA:48340"/>
        <dbReference type="ChEBI" id="CHEBI:30616"/>
        <dbReference type="ChEBI" id="CHEBI:33019"/>
        <dbReference type="ChEBI" id="CHEBI:57287"/>
        <dbReference type="ChEBI" id="CHEBI:59558"/>
        <dbReference type="ChEBI" id="CHEBI:90546"/>
        <dbReference type="ChEBI" id="CHEBI:456215"/>
        <dbReference type="EC" id="6.2.1.2"/>
    </reaction>
</comment>
<dbReference type="EMBL" id="LIAE01009576">
    <property type="protein sequence ID" value="PAV69189.1"/>
    <property type="molecule type" value="Genomic_DNA"/>
</dbReference>
<dbReference type="AlphaFoldDB" id="A0A2A2K5W9"/>
<evidence type="ECO:0000313" key="11">
    <source>
        <dbReference type="EMBL" id="PAV69189.1"/>
    </source>
</evidence>
<dbReference type="GO" id="GO:0006631">
    <property type="term" value="P:fatty acid metabolic process"/>
    <property type="evidence" value="ECO:0007669"/>
    <property type="project" value="TreeGrafter"/>
</dbReference>
<dbReference type="Gene3D" id="3.30.300.30">
    <property type="match status" value="1"/>
</dbReference>
<evidence type="ECO:0000256" key="8">
    <source>
        <dbReference type="SAM" id="MobiDB-lite"/>
    </source>
</evidence>
<evidence type="ECO:0000256" key="3">
    <source>
        <dbReference type="ARBA" id="ARBA00037247"/>
    </source>
</evidence>
<feature type="domain" description="AMP-dependent synthetase/ligase" evidence="9">
    <location>
        <begin position="270"/>
        <end position="638"/>
    </location>
</feature>
<gene>
    <name evidence="11" type="ORF">WR25_04673</name>
</gene>
<dbReference type="Pfam" id="PF13193">
    <property type="entry name" value="AMP-binding_C"/>
    <property type="match status" value="1"/>
</dbReference>
<evidence type="ECO:0000256" key="6">
    <source>
        <dbReference type="ARBA" id="ARBA00047319"/>
    </source>
</evidence>
<accession>A0A2A2K5W9</accession>
<dbReference type="PANTHER" id="PTHR43201">
    <property type="entry name" value="ACYL-COA SYNTHETASE"/>
    <property type="match status" value="1"/>
</dbReference>
<evidence type="ECO:0000259" key="10">
    <source>
        <dbReference type="Pfam" id="PF13193"/>
    </source>
</evidence>
<dbReference type="InterPro" id="IPR045851">
    <property type="entry name" value="AMP-bd_C_sf"/>
</dbReference>
<evidence type="ECO:0000256" key="4">
    <source>
        <dbReference type="ARBA" id="ARBA00039009"/>
    </source>
</evidence>
<dbReference type="GO" id="GO:0031956">
    <property type="term" value="F:medium-chain fatty acid-CoA ligase activity"/>
    <property type="evidence" value="ECO:0007669"/>
    <property type="project" value="UniProtKB-EC"/>
</dbReference>
<dbReference type="InterPro" id="IPR042099">
    <property type="entry name" value="ANL_N_sf"/>
</dbReference>
<organism evidence="11 12">
    <name type="scientific">Diploscapter pachys</name>
    <dbReference type="NCBI Taxonomy" id="2018661"/>
    <lineage>
        <taxon>Eukaryota</taxon>
        <taxon>Metazoa</taxon>
        <taxon>Ecdysozoa</taxon>
        <taxon>Nematoda</taxon>
        <taxon>Chromadorea</taxon>
        <taxon>Rhabditida</taxon>
        <taxon>Rhabditina</taxon>
        <taxon>Rhabditomorpha</taxon>
        <taxon>Rhabditoidea</taxon>
        <taxon>Rhabditidae</taxon>
        <taxon>Diploscapter</taxon>
    </lineage>
</organism>
<comment type="similarity">
    <text evidence="1">Belongs to the ATP-dependent AMP-binding enzyme family.</text>
</comment>
<dbReference type="Proteomes" id="UP000218231">
    <property type="component" value="Unassembled WGS sequence"/>
</dbReference>
<dbReference type="SUPFAM" id="SSF56801">
    <property type="entry name" value="Acetyl-CoA synthetase-like"/>
    <property type="match status" value="1"/>
</dbReference>
<sequence length="782" mass="83499">MARRLGDAEGHGAFEHDRPGYIGGLAPQFAVHKIGEPAEEQAEGHAAGEVIVDAQPVELVLAREQDDPQRRPDDAAVEAHAAVPQPQDAHRMQQHLGRVEQHIADPPAQDDPQRRVEDEVVGMAPRHRRPRLGEQLQQIPPAEQDAADIGKAVPAQRNTAVGEHHGIKSQIGEADMATPGTHQRIGEWGGGGEQRQDQGFPPGFRPCIVGQRHKTKRRACMRTTLDERMDATMAALTGPGGMLALGEAERGGRRYPIIAAAPPALPHYFAHYCHEHADKTFLVAGDERLTFAAVYAAARTVAGALVATHRVAKGDRVGIAMRNSPSWIVLYMGILMAGGVATLLNGWWQAEELAAAIDEVEARLVFADGPRAQRLAGSSAQVVAIDDTLPLAEALGAITAAGGGDAALPDVAGTDHATILFTSGSTGRSKGAIADHRGVVQGTFNYLAQALMMLGLATQDGNPPTEQPSTLLTLPLFHVTAEVPVMLQSFAMGRKLVLMRKWDAVEAMRLIQAERISYFVGVPLMSFEILTHPDRASYDLSTVTDFAAGGAPRPVEHVRRIDAEMGGSAPLIGYGLTETNGIGTGNWRSNYLAKPDSAGRPSAPLVELAILDDDGAPVPQGARGEIAIRSIANFLGYWNRPEATAACMTADGYFRTGDIGYLDADGYLFIVDRAKDIVIRGGENIACQEVEAALYAHPDVAEAAVFGLPDDRFGEVPGAVVHLRGEPALDQATLQAFLADHIAAFKVPARIWVSTVALPRLGTEKIDKVSLRNTYRAIAAAG</sequence>
<keyword evidence="12" id="KW-1185">Reference proteome</keyword>
<evidence type="ECO:0000256" key="5">
    <source>
        <dbReference type="ARBA" id="ARBA00039638"/>
    </source>
</evidence>
<dbReference type="Gene3D" id="3.40.50.12780">
    <property type="entry name" value="N-terminal domain of ligase-like"/>
    <property type="match status" value="1"/>
</dbReference>
<evidence type="ECO:0000256" key="1">
    <source>
        <dbReference type="ARBA" id="ARBA00006432"/>
    </source>
</evidence>
<feature type="domain" description="AMP-binding enzyme C-terminal" evidence="10">
    <location>
        <begin position="689"/>
        <end position="763"/>
    </location>
</feature>
<name>A0A2A2K5W9_9BILA</name>
<comment type="caution">
    <text evidence="11">The sequence shown here is derived from an EMBL/GenBank/DDBJ whole genome shotgun (WGS) entry which is preliminary data.</text>
</comment>
<dbReference type="InterPro" id="IPR000873">
    <property type="entry name" value="AMP-dep_synth/lig_dom"/>
</dbReference>
<evidence type="ECO:0000256" key="2">
    <source>
        <dbReference type="ARBA" id="ARBA00022598"/>
    </source>
</evidence>
<dbReference type="PROSITE" id="PS00455">
    <property type="entry name" value="AMP_BINDING"/>
    <property type="match status" value="1"/>
</dbReference>
<reference evidence="11 12" key="1">
    <citation type="journal article" date="2017" name="Curr. Biol.">
        <title>Genome architecture and evolution of a unichromosomal asexual nematode.</title>
        <authorList>
            <person name="Fradin H."/>
            <person name="Zegar C."/>
            <person name="Gutwein M."/>
            <person name="Lucas J."/>
            <person name="Kovtun M."/>
            <person name="Corcoran D."/>
            <person name="Baugh L.R."/>
            <person name="Kiontke K."/>
            <person name="Gunsalus K."/>
            <person name="Fitch D.H."/>
            <person name="Piano F."/>
        </authorList>
    </citation>
    <scope>NUCLEOTIDE SEQUENCE [LARGE SCALE GENOMIC DNA]</scope>
    <source>
        <strain evidence="11">PF1309</strain>
    </source>
</reference>
<evidence type="ECO:0000313" key="12">
    <source>
        <dbReference type="Proteomes" id="UP000218231"/>
    </source>
</evidence>
<comment type="function">
    <text evidence="3">Acyl-CoA synthases catalyze the initial reaction in fatty acid metabolism, by forming a thioester with CoA. Has some preference toward medium-chain substrates. Plays a role in adipocyte differentiation.</text>
</comment>
<protein>
    <recommendedName>
        <fullName evidence="5">Medium-chain acyl-CoA ligase ACSF2, mitochondrial</fullName>
        <ecNumber evidence="4">6.2.1.2</ecNumber>
    </recommendedName>
</protein>
<feature type="region of interest" description="Disordered" evidence="8">
    <location>
        <begin position="124"/>
        <end position="208"/>
    </location>
</feature>
<proteinExistence type="inferred from homology"/>
<feature type="region of interest" description="Disordered" evidence="8">
    <location>
        <begin position="65"/>
        <end position="95"/>
    </location>
</feature>
<dbReference type="EC" id="6.2.1.2" evidence="4"/>
<evidence type="ECO:0000259" key="9">
    <source>
        <dbReference type="Pfam" id="PF00501"/>
    </source>
</evidence>
<keyword evidence="2" id="KW-0436">Ligase</keyword>
<dbReference type="Pfam" id="PF00501">
    <property type="entry name" value="AMP-binding"/>
    <property type="match status" value="1"/>
</dbReference>
<dbReference type="STRING" id="2018661.A0A2A2K5W9"/>
<dbReference type="OrthoDB" id="10253869at2759"/>